<proteinExistence type="inferred from homology"/>
<evidence type="ECO:0000256" key="12">
    <source>
        <dbReference type="SAM" id="Coils"/>
    </source>
</evidence>
<protein>
    <recommendedName>
        <fullName evidence="11">Dynein regulatory complex protein 12</fullName>
    </recommendedName>
</protein>
<comment type="caution">
    <text evidence="14">The sequence shown here is derived from an EMBL/GenBank/DDBJ whole genome shotgun (WGS) entry which is preliminary data.</text>
</comment>
<keyword evidence="8" id="KW-0206">Cytoskeleton</keyword>
<keyword evidence="7" id="KW-0969">Cilium</keyword>
<evidence type="ECO:0000256" key="8">
    <source>
        <dbReference type="ARBA" id="ARBA00023212"/>
    </source>
</evidence>
<feature type="compositionally biased region" description="Basic residues" evidence="13">
    <location>
        <begin position="1"/>
        <end position="16"/>
    </location>
</feature>
<feature type="coiled-coil region" evidence="12">
    <location>
        <begin position="53"/>
        <end position="123"/>
    </location>
</feature>
<evidence type="ECO:0000313" key="14">
    <source>
        <dbReference type="EMBL" id="TPX58430.1"/>
    </source>
</evidence>
<evidence type="ECO:0000256" key="1">
    <source>
        <dbReference type="ARBA" id="ARBA00003029"/>
    </source>
</evidence>
<evidence type="ECO:0000256" key="5">
    <source>
        <dbReference type="ARBA" id="ARBA00022846"/>
    </source>
</evidence>
<dbReference type="AlphaFoldDB" id="A0A507E5T7"/>
<keyword evidence="15" id="KW-1185">Reference proteome</keyword>
<evidence type="ECO:0000256" key="13">
    <source>
        <dbReference type="SAM" id="MobiDB-lite"/>
    </source>
</evidence>
<keyword evidence="4" id="KW-0963">Cytoplasm</keyword>
<evidence type="ECO:0000256" key="10">
    <source>
        <dbReference type="ARBA" id="ARBA00044754"/>
    </source>
</evidence>
<comment type="subunit">
    <text evidence="3">Component of the nexin-dynein regulatory complex (N-DRC).</text>
</comment>
<comment type="subcellular location">
    <subcellularLocation>
        <location evidence="2">Cytoplasm</location>
        <location evidence="2">Cytoskeleton</location>
        <location evidence="2">Flagellum axoneme</location>
    </subcellularLocation>
</comment>
<evidence type="ECO:0000256" key="9">
    <source>
        <dbReference type="ARBA" id="ARBA00023273"/>
    </source>
</evidence>
<reference evidence="14 15" key="1">
    <citation type="journal article" date="2019" name="Sci. Rep.">
        <title>Comparative genomics of chytrid fungi reveal insights into the obligate biotrophic and pathogenic lifestyle of Synchytrium endobioticum.</title>
        <authorList>
            <person name="van de Vossenberg B.T.L.H."/>
            <person name="Warris S."/>
            <person name="Nguyen H.D.T."/>
            <person name="van Gent-Pelzer M.P.E."/>
            <person name="Joly D.L."/>
            <person name="van de Geest H.C."/>
            <person name="Bonants P.J.M."/>
            <person name="Smith D.S."/>
            <person name="Levesque C.A."/>
            <person name="van der Lee T.A.J."/>
        </authorList>
    </citation>
    <scope>NUCLEOTIDE SEQUENCE [LARGE SCALE GENOMIC DNA]</scope>
    <source>
        <strain evidence="14 15">CBS 809.83</strain>
    </source>
</reference>
<dbReference type="Proteomes" id="UP000318582">
    <property type="component" value="Unassembled WGS sequence"/>
</dbReference>
<keyword evidence="6 12" id="KW-0175">Coiled coil</keyword>
<dbReference type="PANTHER" id="PTHR28656">
    <property type="entry name" value="COILED-COIL DOMAIN-CONTAINING PROTEIN 153"/>
    <property type="match status" value="1"/>
</dbReference>
<evidence type="ECO:0000256" key="2">
    <source>
        <dbReference type="ARBA" id="ARBA00004611"/>
    </source>
</evidence>
<evidence type="ECO:0000256" key="11">
    <source>
        <dbReference type="ARBA" id="ARBA00044800"/>
    </source>
</evidence>
<name>A0A507E5T7_9FUNG</name>
<evidence type="ECO:0000313" key="15">
    <source>
        <dbReference type="Proteomes" id="UP000318582"/>
    </source>
</evidence>
<keyword evidence="9" id="KW-0966">Cell projection</keyword>
<dbReference type="EMBL" id="QEAQ01000036">
    <property type="protein sequence ID" value="TPX58430.1"/>
    <property type="molecule type" value="Genomic_DNA"/>
</dbReference>
<keyword evidence="5" id="KW-0282">Flagellum</keyword>
<dbReference type="PANTHER" id="PTHR28656:SF1">
    <property type="entry name" value="COILED-COIL DOMAIN-CONTAINING PROTEIN 153"/>
    <property type="match status" value="1"/>
</dbReference>
<dbReference type="InterPro" id="IPR033585">
    <property type="entry name" value="DRC12-like"/>
</dbReference>
<comment type="function">
    <text evidence="1">Component of the nexin-dynein regulatory complex (N-DRC), a key regulator of ciliary/flagellar motility which maintains the alignment and integrity of the distal axoneme and regulates microtubule sliding in motile axonemes.</text>
</comment>
<feature type="region of interest" description="Disordered" evidence="13">
    <location>
        <begin position="1"/>
        <end position="22"/>
    </location>
</feature>
<gene>
    <name evidence="14" type="ORF">PhCBS80983_g03116</name>
</gene>
<comment type="similarity">
    <text evidence="10">Belongs to the DRC12 family.</text>
</comment>
<sequence>MPPKKKPGSAGKKKAKSKEPVSLESLDLTEKLLKSSTEVDVLHRELAFQTSTSAVLRLQMEEQKARIAQLEEQLERKSKDRLDLTSDMGRQYKSMQAEMAVKIAGLEMQVVELTNRLNATNLALQECGRERNAIVAEKDAALEDQQVKMSYMSAEFESMLNETLAKMAKKLETVSQRWKESDNIHLSDVNQRRLADFHLTRLTLGKTE</sequence>
<evidence type="ECO:0000256" key="7">
    <source>
        <dbReference type="ARBA" id="ARBA00023069"/>
    </source>
</evidence>
<evidence type="ECO:0000256" key="6">
    <source>
        <dbReference type="ARBA" id="ARBA00023054"/>
    </source>
</evidence>
<accession>A0A507E5T7</accession>
<evidence type="ECO:0000256" key="3">
    <source>
        <dbReference type="ARBA" id="ARBA00011248"/>
    </source>
</evidence>
<evidence type="ECO:0000256" key="4">
    <source>
        <dbReference type="ARBA" id="ARBA00022490"/>
    </source>
</evidence>
<organism evidence="14 15">
    <name type="scientific">Powellomyces hirtus</name>
    <dbReference type="NCBI Taxonomy" id="109895"/>
    <lineage>
        <taxon>Eukaryota</taxon>
        <taxon>Fungi</taxon>
        <taxon>Fungi incertae sedis</taxon>
        <taxon>Chytridiomycota</taxon>
        <taxon>Chytridiomycota incertae sedis</taxon>
        <taxon>Chytridiomycetes</taxon>
        <taxon>Spizellomycetales</taxon>
        <taxon>Powellomycetaceae</taxon>
        <taxon>Powellomyces</taxon>
    </lineage>
</organism>